<evidence type="ECO:0000313" key="2">
    <source>
        <dbReference type="Proteomes" id="UP000249748"/>
    </source>
</evidence>
<dbReference type="EMBL" id="KZ824536">
    <property type="protein sequence ID" value="RAK93470.1"/>
    <property type="molecule type" value="Genomic_DNA"/>
</dbReference>
<name>A0ACD1IT08_9EURO</name>
<gene>
    <name evidence="1" type="ORF">BO79DRAFT_24196</name>
</gene>
<protein>
    <submittedName>
        <fullName evidence="1">Uncharacterized protein</fullName>
    </submittedName>
</protein>
<reference evidence="1" key="1">
    <citation type="submission" date="2018-02" db="EMBL/GenBank/DDBJ databases">
        <title>The genomes of Aspergillus section Nigri reveals drivers in fungal speciation.</title>
        <authorList>
            <consortium name="DOE Joint Genome Institute"/>
            <person name="Vesth T.C."/>
            <person name="Nybo J."/>
            <person name="Theobald S."/>
            <person name="Brandl J."/>
            <person name="Frisvad J.C."/>
            <person name="Nielsen K.F."/>
            <person name="Lyhne E.K."/>
            <person name="Kogle M.E."/>
            <person name="Kuo A."/>
            <person name="Riley R."/>
            <person name="Clum A."/>
            <person name="Nolan M."/>
            <person name="Lipzen A."/>
            <person name="Salamov A."/>
            <person name="Henrissat B."/>
            <person name="Wiebenga A."/>
            <person name="De vries R.P."/>
            <person name="Grigoriev I.V."/>
            <person name="Mortensen U.H."/>
            <person name="Andersen M.R."/>
            <person name="Baker S.E."/>
        </authorList>
    </citation>
    <scope>NUCLEOTIDE SEQUENCE</scope>
    <source>
        <strain evidence="1">CBS 115574</strain>
    </source>
</reference>
<keyword evidence="2" id="KW-1185">Reference proteome</keyword>
<dbReference type="Proteomes" id="UP000249748">
    <property type="component" value="Unassembled WGS sequence"/>
</dbReference>
<organism evidence="1 2">
    <name type="scientific">Aspergillus costaricaensis CBS 115574</name>
    <dbReference type="NCBI Taxonomy" id="1448317"/>
    <lineage>
        <taxon>Eukaryota</taxon>
        <taxon>Fungi</taxon>
        <taxon>Dikarya</taxon>
        <taxon>Ascomycota</taxon>
        <taxon>Pezizomycotina</taxon>
        <taxon>Eurotiomycetes</taxon>
        <taxon>Eurotiomycetidae</taxon>
        <taxon>Eurotiales</taxon>
        <taxon>Aspergillaceae</taxon>
        <taxon>Aspergillus</taxon>
        <taxon>Aspergillus subgen. Circumdati</taxon>
    </lineage>
</organism>
<evidence type="ECO:0000313" key="1">
    <source>
        <dbReference type="EMBL" id="RAK93470.1"/>
    </source>
</evidence>
<proteinExistence type="predicted"/>
<accession>A0ACD1IT08</accession>
<sequence>MPSVKVSFPPPRWDVQLAALDRFLTSIVSSYSLPGFLLSNGCLHPCLTALLINVFVASILLPSCWQKNRAFCSLSLSLPCCACPSVFIRARTHSSPYSPAIVILHVVVLLARFGSALACLIDSSMIQIPGCSVDDSCPHLFSRCVCLLFSF</sequence>